<organism evidence="3 4">
    <name type="scientific">Cuscuta epithymum</name>
    <dbReference type="NCBI Taxonomy" id="186058"/>
    <lineage>
        <taxon>Eukaryota</taxon>
        <taxon>Viridiplantae</taxon>
        <taxon>Streptophyta</taxon>
        <taxon>Embryophyta</taxon>
        <taxon>Tracheophyta</taxon>
        <taxon>Spermatophyta</taxon>
        <taxon>Magnoliopsida</taxon>
        <taxon>eudicotyledons</taxon>
        <taxon>Gunneridae</taxon>
        <taxon>Pentapetalae</taxon>
        <taxon>asterids</taxon>
        <taxon>lamiids</taxon>
        <taxon>Solanales</taxon>
        <taxon>Convolvulaceae</taxon>
        <taxon>Cuscuteae</taxon>
        <taxon>Cuscuta</taxon>
        <taxon>Cuscuta subgen. Cuscuta</taxon>
    </lineage>
</organism>
<sequence>MESDDNTPLTFRLPGLGVRKASAEGPPVTATPKKKQKMFDSYPDHSTEEPTEKIRGELDSVKKEINLLSQKKSEAIKCLQDAQTLITILRRDKENALKRANQAGHAKVKLQDEVTNLKADLDKLKTDLIVKGVEVVTAVESFKNSKEFADIKQEWDDLLRNELNEAHKEMCNLRKEKQDAINKVRKLEDEVVKLNKERREVEDKMVELRKEKQNAVNRTIQLKLEVAKLHKEKQNVNDKSSQVEQQMVKFKADIKKLLQL</sequence>
<evidence type="ECO:0000313" key="4">
    <source>
        <dbReference type="Proteomes" id="UP001152523"/>
    </source>
</evidence>
<proteinExistence type="predicted"/>
<reference evidence="3" key="1">
    <citation type="submission" date="2022-07" db="EMBL/GenBank/DDBJ databases">
        <authorList>
            <person name="Macas J."/>
            <person name="Novak P."/>
            <person name="Neumann P."/>
        </authorList>
    </citation>
    <scope>NUCLEOTIDE SEQUENCE</scope>
</reference>
<name>A0AAV0GCK1_9ASTE</name>
<feature type="region of interest" description="Disordered" evidence="2">
    <location>
        <begin position="1"/>
        <end position="51"/>
    </location>
</feature>
<accession>A0AAV0GCK1</accession>
<dbReference type="AlphaFoldDB" id="A0AAV0GCK1"/>
<feature type="coiled-coil region" evidence="1">
    <location>
        <begin position="170"/>
        <end position="246"/>
    </location>
</feature>
<gene>
    <name evidence="3" type="ORF">CEPIT_LOCUS42418</name>
</gene>
<dbReference type="EMBL" id="CAMAPF010001084">
    <property type="protein sequence ID" value="CAH9145704.1"/>
    <property type="molecule type" value="Genomic_DNA"/>
</dbReference>
<comment type="caution">
    <text evidence="3">The sequence shown here is derived from an EMBL/GenBank/DDBJ whole genome shotgun (WGS) entry which is preliminary data.</text>
</comment>
<keyword evidence="4" id="KW-1185">Reference proteome</keyword>
<feature type="coiled-coil region" evidence="1">
    <location>
        <begin position="51"/>
        <end position="127"/>
    </location>
</feature>
<evidence type="ECO:0000313" key="3">
    <source>
        <dbReference type="EMBL" id="CAH9145704.1"/>
    </source>
</evidence>
<feature type="compositionally biased region" description="Basic and acidic residues" evidence="2">
    <location>
        <begin position="42"/>
        <end position="51"/>
    </location>
</feature>
<evidence type="ECO:0000256" key="1">
    <source>
        <dbReference type="SAM" id="Coils"/>
    </source>
</evidence>
<evidence type="ECO:0000256" key="2">
    <source>
        <dbReference type="SAM" id="MobiDB-lite"/>
    </source>
</evidence>
<protein>
    <submittedName>
        <fullName evidence="3">Uncharacterized protein</fullName>
    </submittedName>
</protein>
<keyword evidence="1" id="KW-0175">Coiled coil</keyword>
<dbReference type="Proteomes" id="UP001152523">
    <property type="component" value="Unassembled WGS sequence"/>
</dbReference>